<gene>
    <name evidence="1" type="ORF">Sjap_005269</name>
</gene>
<dbReference type="AlphaFoldDB" id="A0AAP0K3M7"/>
<reference evidence="1 2" key="1">
    <citation type="submission" date="2024-01" db="EMBL/GenBank/DDBJ databases">
        <title>Genome assemblies of Stephania.</title>
        <authorList>
            <person name="Yang L."/>
        </authorList>
    </citation>
    <scope>NUCLEOTIDE SEQUENCE [LARGE SCALE GENOMIC DNA]</scope>
    <source>
        <strain evidence="1">QJT</strain>
        <tissue evidence="1">Leaf</tissue>
    </source>
</reference>
<evidence type="ECO:0000313" key="1">
    <source>
        <dbReference type="EMBL" id="KAK9145366.1"/>
    </source>
</evidence>
<dbReference type="PANTHER" id="PTHR31286:SF167">
    <property type="entry name" value="OS09G0268800 PROTEIN"/>
    <property type="match status" value="1"/>
</dbReference>
<dbReference type="InterPro" id="IPR040256">
    <property type="entry name" value="At4g02000-like"/>
</dbReference>
<evidence type="ECO:0008006" key="3">
    <source>
        <dbReference type="Google" id="ProtNLM"/>
    </source>
</evidence>
<protein>
    <recommendedName>
        <fullName evidence="3">DUF4283 domain-containing protein</fullName>
    </recommendedName>
</protein>
<evidence type="ECO:0000313" key="2">
    <source>
        <dbReference type="Proteomes" id="UP001417504"/>
    </source>
</evidence>
<dbReference type="Proteomes" id="UP001417504">
    <property type="component" value="Unassembled WGS sequence"/>
</dbReference>
<keyword evidence="2" id="KW-1185">Reference proteome</keyword>
<name>A0AAP0K3M7_9MAGN</name>
<dbReference type="PANTHER" id="PTHR31286">
    <property type="entry name" value="GLYCINE-RICH CELL WALL STRUCTURAL PROTEIN 1.8-LIKE"/>
    <property type="match status" value="1"/>
</dbReference>
<organism evidence="1 2">
    <name type="scientific">Stephania japonica</name>
    <dbReference type="NCBI Taxonomy" id="461633"/>
    <lineage>
        <taxon>Eukaryota</taxon>
        <taxon>Viridiplantae</taxon>
        <taxon>Streptophyta</taxon>
        <taxon>Embryophyta</taxon>
        <taxon>Tracheophyta</taxon>
        <taxon>Spermatophyta</taxon>
        <taxon>Magnoliopsida</taxon>
        <taxon>Ranunculales</taxon>
        <taxon>Menispermaceae</taxon>
        <taxon>Menispermoideae</taxon>
        <taxon>Cissampelideae</taxon>
        <taxon>Stephania</taxon>
    </lineage>
</organism>
<accession>A0AAP0K3M7</accession>
<comment type="caution">
    <text evidence="1">The sequence shown here is derived from an EMBL/GenBank/DDBJ whole genome shotgun (WGS) entry which is preliminary data.</text>
</comment>
<dbReference type="EMBL" id="JBBNAE010000002">
    <property type="protein sequence ID" value="KAK9145366.1"/>
    <property type="molecule type" value="Genomic_DNA"/>
</dbReference>
<sequence length="177" mass="19908">MCKPLGIGELSQMDFSRTAFWVQLHNMPLACMTKKAVHFLGSIFGEVETVDLGEFGSCDGKFLRVHILINIENPLSTEAKVYLEEVRRLVSIVIQYEKLLDFCFHCGRIGDKYSECEELEGQKINPQIFKFGNWLQAKMIAQLRRLHVASGRIFTSSLPYFPSTGGSLGLRDGSGRG</sequence>
<proteinExistence type="predicted"/>